<keyword evidence="8" id="KW-1185">Reference proteome</keyword>
<protein>
    <recommendedName>
        <fullName evidence="4">1-acyl-sn-glycerol-3-phosphate acyltransferase</fullName>
        <ecNumber evidence="4">2.3.1.51</ecNumber>
    </recommendedName>
</protein>
<dbReference type="AlphaFoldDB" id="A0AAD4HWY7"/>
<proteinExistence type="inferred from homology"/>
<comment type="caution">
    <text evidence="7">The sequence shown here is derived from an EMBL/GenBank/DDBJ whole genome shotgun (WGS) entry which is preliminary data.</text>
</comment>
<dbReference type="PANTHER" id="PTHR10434">
    <property type="entry name" value="1-ACYL-SN-GLYCEROL-3-PHOSPHATE ACYLTRANSFERASE"/>
    <property type="match status" value="1"/>
</dbReference>
<dbReference type="SMART" id="SM00563">
    <property type="entry name" value="PlsC"/>
    <property type="match status" value="1"/>
</dbReference>
<comment type="domain">
    <text evidence="4">The HXXXXD motif is essential for acyltransferase activity and may constitute the binding site for the phosphate moiety of the glycerol-3-phosphate.</text>
</comment>
<evidence type="ECO:0000256" key="5">
    <source>
        <dbReference type="SAM" id="Phobius"/>
    </source>
</evidence>
<dbReference type="GO" id="GO:0003841">
    <property type="term" value="F:1-acylglycerol-3-phosphate O-acyltransferase activity"/>
    <property type="evidence" value="ECO:0007669"/>
    <property type="project" value="UniProtKB-UniRule"/>
</dbReference>
<dbReference type="GO" id="GO:0005783">
    <property type="term" value="C:endoplasmic reticulum"/>
    <property type="evidence" value="ECO:0007669"/>
    <property type="project" value="TreeGrafter"/>
</dbReference>
<keyword evidence="5" id="KW-1133">Transmembrane helix</keyword>
<gene>
    <name evidence="7" type="ORF">NEMBOFW57_000283</name>
</gene>
<keyword evidence="3 4" id="KW-0012">Acyltransferase</keyword>
<comment type="catalytic activity">
    <reaction evidence="4">
        <text>a 1-acyl-sn-glycero-3-phosphate + an acyl-CoA = a 1,2-diacyl-sn-glycero-3-phosphate + CoA</text>
        <dbReference type="Rhea" id="RHEA:19709"/>
        <dbReference type="ChEBI" id="CHEBI:57287"/>
        <dbReference type="ChEBI" id="CHEBI:57970"/>
        <dbReference type="ChEBI" id="CHEBI:58342"/>
        <dbReference type="ChEBI" id="CHEBI:58608"/>
        <dbReference type="EC" id="2.3.1.51"/>
    </reaction>
</comment>
<dbReference type="GO" id="GO:0006654">
    <property type="term" value="P:phosphatidic acid biosynthetic process"/>
    <property type="evidence" value="ECO:0007669"/>
    <property type="project" value="TreeGrafter"/>
</dbReference>
<keyword evidence="2 4" id="KW-0808">Transferase</keyword>
<dbReference type="EC" id="2.3.1.51" evidence="4"/>
<keyword evidence="5" id="KW-0812">Transmembrane</keyword>
<evidence type="ECO:0000256" key="1">
    <source>
        <dbReference type="ARBA" id="ARBA00008655"/>
    </source>
</evidence>
<evidence type="ECO:0000313" key="8">
    <source>
        <dbReference type="Proteomes" id="UP001197093"/>
    </source>
</evidence>
<evidence type="ECO:0000256" key="3">
    <source>
        <dbReference type="ARBA" id="ARBA00023315"/>
    </source>
</evidence>
<dbReference type="Pfam" id="PF01553">
    <property type="entry name" value="Acyltransferase"/>
    <property type="match status" value="1"/>
</dbReference>
<accession>A0AAD4HWY7</accession>
<dbReference type="InterPro" id="IPR002123">
    <property type="entry name" value="Plipid/glycerol_acylTrfase"/>
</dbReference>
<reference evidence="7" key="1">
    <citation type="submission" date="2023-02" db="EMBL/GenBank/DDBJ databases">
        <authorList>
            <person name="Palmer J.M."/>
        </authorList>
    </citation>
    <scope>NUCLEOTIDE SEQUENCE</scope>
    <source>
        <strain evidence="7">FW57</strain>
    </source>
</reference>
<dbReference type="NCBIfam" id="TIGR00530">
    <property type="entry name" value="AGP_acyltrn"/>
    <property type="match status" value="1"/>
</dbReference>
<feature type="transmembrane region" description="Helical" evidence="5">
    <location>
        <begin position="40"/>
        <end position="62"/>
    </location>
</feature>
<feature type="transmembrane region" description="Helical" evidence="5">
    <location>
        <begin position="7"/>
        <end position="28"/>
    </location>
</feature>
<dbReference type="GO" id="GO:0016020">
    <property type="term" value="C:membrane"/>
    <property type="evidence" value="ECO:0007669"/>
    <property type="project" value="InterPro"/>
</dbReference>
<dbReference type="EMBL" id="JAHCVI010000001">
    <property type="protein sequence ID" value="KAG7290284.1"/>
    <property type="molecule type" value="Genomic_DNA"/>
</dbReference>
<evidence type="ECO:0000313" key="7">
    <source>
        <dbReference type="EMBL" id="KAG7290284.1"/>
    </source>
</evidence>
<keyword evidence="5" id="KW-0472">Membrane</keyword>
<dbReference type="InterPro" id="IPR004552">
    <property type="entry name" value="AGP_acyltrans"/>
</dbReference>
<organism evidence="7 8">
    <name type="scientific">Staphylotrichum longicolle</name>
    <dbReference type="NCBI Taxonomy" id="669026"/>
    <lineage>
        <taxon>Eukaryota</taxon>
        <taxon>Fungi</taxon>
        <taxon>Dikarya</taxon>
        <taxon>Ascomycota</taxon>
        <taxon>Pezizomycotina</taxon>
        <taxon>Sordariomycetes</taxon>
        <taxon>Sordariomycetidae</taxon>
        <taxon>Sordariales</taxon>
        <taxon>Chaetomiaceae</taxon>
        <taxon>Staphylotrichum</taxon>
    </lineage>
</organism>
<keyword evidence="4" id="KW-0594">Phospholipid biosynthesis</keyword>
<dbReference type="Proteomes" id="UP001197093">
    <property type="component" value="Unassembled WGS sequence"/>
</dbReference>
<keyword evidence="4" id="KW-0444">Lipid biosynthesis</keyword>
<dbReference type="PANTHER" id="PTHR10434:SF11">
    <property type="entry name" value="1-ACYL-SN-GLYCEROL-3-PHOSPHATE ACYLTRANSFERASE"/>
    <property type="match status" value="1"/>
</dbReference>
<dbReference type="SUPFAM" id="SSF69593">
    <property type="entry name" value="Glycerol-3-phosphate (1)-acyltransferase"/>
    <property type="match status" value="1"/>
</dbReference>
<comment type="similarity">
    <text evidence="1 4">Belongs to the 1-acyl-sn-glycerol-3-phosphate acyltransferase family.</text>
</comment>
<name>A0AAD4HWY7_9PEZI</name>
<evidence type="ECO:0000259" key="6">
    <source>
        <dbReference type="SMART" id="SM00563"/>
    </source>
</evidence>
<sequence length="306" mass="33371">MAAFLSYVGYFLAGYTALTLFFYALSTVIPKAAFVARSLAAYLCLIISSFYGVIASVVLRLLGLNQLSQWAVARSFKYLMGLSTGVTFEVEDPKGHLDKIRPAVFIGNHQSELDVLMLGCMFPKYCSVTAKASLKKTPFLGWFMSLSGSIFLDRANSKDARQAMSGAADEMRNKRQSVYMFPEGTRSYAKDPMLLPFKKGAFHLAVQAQVPIVPVVVANYSHVLWIKGFEFNAGKVPCKVLDPIPTTGLTTADVDELTRTTRELMLKEIVALTEKARGRPVASPAVAHDANGSVAKATGTDMRVTA</sequence>
<keyword evidence="4" id="KW-1208">Phospholipid metabolism</keyword>
<feature type="domain" description="Phospholipid/glycerol acyltransferase" evidence="6">
    <location>
        <begin position="103"/>
        <end position="220"/>
    </location>
</feature>
<evidence type="ECO:0000256" key="4">
    <source>
        <dbReference type="RuleBase" id="RU361267"/>
    </source>
</evidence>
<evidence type="ECO:0000256" key="2">
    <source>
        <dbReference type="ARBA" id="ARBA00022679"/>
    </source>
</evidence>
<keyword evidence="4" id="KW-0443">Lipid metabolism</keyword>
<dbReference type="CDD" id="cd07989">
    <property type="entry name" value="LPLAT_AGPAT-like"/>
    <property type="match status" value="1"/>
</dbReference>